<feature type="compositionally biased region" description="Basic and acidic residues" evidence="6">
    <location>
        <begin position="677"/>
        <end position="703"/>
    </location>
</feature>
<keyword evidence="4 8" id="KW-0418">Kinase</keyword>
<name>A0A2P2I3F1_9CRUS</name>
<evidence type="ECO:0000256" key="4">
    <source>
        <dbReference type="ARBA" id="ARBA00022777"/>
    </source>
</evidence>
<dbReference type="PANTHER" id="PTHR24342:SF12">
    <property type="entry name" value="DEATH-ASSOCIATED PROTEIN KINASE RELATED"/>
    <property type="match status" value="1"/>
</dbReference>
<dbReference type="GO" id="GO:0043065">
    <property type="term" value="P:positive regulation of apoptotic process"/>
    <property type="evidence" value="ECO:0007669"/>
    <property type="project" value="TreeGrafter"/>
</dbReference>
<dbReference type="InterPro" id="IPR008271">
    <property type="entry name" value="Ser/Thr_kinase_AS"/>
</dbReference>
<evidence type="ECO:0000256" key="6">
    <source>
        <dbReference type="SAM" id="MobiDB-lite"/>
    </source>
</evidence>
<dbReference type="Gene3D" id="1.10.510.10">
    <property type="entry name" value="Transferase(Phosphotransferase) domain 1"/>
    <property type="match status" value="1"/>
</dbReference>
<dbReference type="AlphaFoldDB" id="A0A2P2I3F1"/>
<feature type="compositionally biased region" description="Polar residues" evidence="6">
    <location>
        <begin position="407"/>
        <end position="416"/>
    </location>
</feature>
<feature type="region of interest" description="Disordered" evidence="6">
    <location>
        <begin position="617"/>
        <end position="853"/>
    </location>
</feature>
<dbReference type="Pfam" id="PF00069">
    <property type="entry name" value="Pkinase"/>
    <property type="match status" value="1"/>
</dbReference>
<feature type="compositionally biased region" description="Polar residues" evidence="6">
    <location>
        <begin position="354"/>
        <end position="370"/>
    </location>
</feature>
<dbReference type="PANTHER" id="PTHR24342">
    <property type="entry name" value="SERINE/THREONINE-PROTEIN KINASE 17"/>
    <property type="match status" value="1"/>
</dbReference>
<feature type="region of interest" description="Disordered" evidence="6">
    <location>
        <begin position="881"/>
        <end position="910"/>
    </location>
</feature>
<keyword evidence="3" id="KW-0547">Nucleotide-binding</keyword>
<feature type="compositionally biased region" description="Polar residues" evidence="6">
    <location>
        <begin position="790"/>
        <end position="806"/>
    </location>
</feature>
<dbReference type="InterPro" id="IPR000719">
    <property type="entry name" value="Prot_kinase_dom"/>
</dbReference>
<evidence type="ECO:0000256" key="2">
    <source>
        <dbReference type="ARBA" id="ARBA00022679"/>
    </source>
</evidence>
<dbReference type="FunFam" id="1.10.510.10:FF:000571">
    <property type="entry name" value="Maternal embryonic leucine zipper kinase"/>
    <property type="match status" value="1"/>
</dbReference>
<reference evidence="9" key="1">
    <citation type="submission" date="2017-11" db="EMBL/GenBank/DDBJ databases">
        <title>The sensing device of the deep-sea amphipod.</title>
        <authorList>
            <person name="Kobayashi H."/>
            <person name="Nagahama T."/>
            <person name="Arai W."/>
            <person name="Sasagawa Y."/>
            <person name="Umeda M."/>
            <person name="Hayashi T."/>
            <person name="Nikaido I."/>
            <person name="Watanabe H."/>
            <person name="Oguri K."/>
            <person name="Kitazato H."/>
            <person name="Fujioka K."/>
            <person name="Kido Y."/>
            <person name="Takami H."/>
        </authorList>
    </citation>
    <scope>NUCLEOTIDE SEQUENCE</scope>
    <source>
        <tissue evidence="9">Whole body</tissue>
    </source>
</reference>
<feature type="compositionally biased region" description="Basic and acidic residues" evidence="6">
    <location>
        <begin position="832"/>
        <end position="851"/>
    </location>
</feature>
<evidence type="ECO:0000313" key="8">
    <source>
        <dbReference type="EMBL" id="LAB68555.1"/>
    </source>
</evidence>
<proteinExistence type="evidence at transcript level"/>
<reference evidence="8" key="2">
    <citation type="journal article" date="2018" name="Biosci. Biotechnol. Biochem.">
        <title>Polysaccharide hydrolase of the hadal zone amphipods Hirondellea gigas.</title>
        <authorList>
            <person name="Kobayashi H."/>
            <person name="Nagahama T."/>
            <person name="Arai W."/>
            <person name="Sasagawa Y."/>
            <person name="Umeda M."/>
            <person name="Hayashi T."/>
            <person name="Nikaido I."/>
            <person name="Watanabe H."/>
            <person name="Oguri K."/>
            <person name="Kitazato H."/>
            <person name="Fujioka K."/>
            <person name="Kido Y."/>
            <person name="Takami H."/>
        </authorList>
    </citation>
    <scope>NUCLEOTIDE SEQUENCE</scope>
    <source>
        <tissue evidence="8">Whole body</tissue>
    </source>
</reference>
<organism evidence="8">
    <name type="scientific">Hirondellea gigas</name>
    <dbReference type="NCBI Taxonomy" id="1518452"/>
    <lineage>
        <taxon>Eukaryota</taxon>
        <taxon>Metazoa</taxon>
        <taxon>Ecdysozoa</taxon>
        <taxon>Arthropoda</taxon>
        <taxon>Crustacea</taxon>
        <taxon>Multicrustacea</taxon>
        <taxon>Malacostraca</taxon>
        <taxon>Eumalacostraca</taxon>
        <taxon>Peracarida</taxon>
        <taxon>Amphipoda</taxon>
        <taxon>Amphilochidea</taxon>
        <taxon>Lysianassida</taxon>
        <taxon>Lysianassidira</taxon>
        <taxon>Lysianassoidea</taxon>
        <taxon>Lysianassidae</taxon>
        <taxon>Hirondellea</taxon>
    </lineage>
</organism>
<evidence type="ECO:0000256" key="5">
    <source>
        <dbReference type="ARBA" id="ARBA00022840"/>
    </source>
</evidence>
<protein>
    <submittedName>
        <fullName evidence="8">Serine/threonine-protein kinase PKH3-like</fullName>
    </submittedName>
</protein>
<keyword evidence="2" id="KW-0808">Transferase</keyword>
<dbReference type="EMBL" id="IACT01003610">
    <property type="protein sequence ID" value="LAC22844.1"/>
    <property type="molecule type" value="mRNA"/>
</dbReference>
<dbReference type="InterPro" id="IPR011009">
    <property type="entry name" value="Kinase-like_dom_sf"/>
</dbReference>
<feature type="compositionally biased region" description="Polar residues" evidence="6">
    <location>
        <begin position="649"/>
        <end position="659"/>
    </location>
</feature>
<feature type="compositionally biased region" description="Low complexity" evidence="6">
    <location>
        <begin position="417"/>
        <end position="429"/>
    </location>
</feature>
<dbReference type="GO" id="GO:0035556">
    <property type="term" value="P:intracellular signal transduction"/>
    <property type="evidence" value="ECO:0007669"/>
    <property type="project" value="TreeGrafter"/>
</dbReference>
<accession>A0A2P2I3F1</accession>
<dbReference type="EMBL" id="IACF01002922">
    <property type="protein sequence ID" value="LAB68555.1"/>
    <property type="molecule type" value="mRNA"/>
</dbReference>
<dbReference type="Gene3D" id="3.30.200.20">
    <property type="entry name" value="Phosphorylase Kinase, domain 1"/>
    <property type="match status" value="1"/>
</dbReference>
<dbReference type="GO" id="GO:0004674">
    <property type="term" value="F:protein serine/threonine kinase activity"/>
    <property type="evidence" value="ECO:0007669"/>
    <property type="project" value="UniProtKB-KW"/>
</dbReference>
<dbReference type="GO" id="GO:0005524">
    <property type="term" value="F:ATP binding"/>
    <property type="evidence" value="ECO:0007669"/>
    <property type="project" value="UniProtKB-KW"/>
</dbReference>
<feature type="compositionally biased region" description="Basic and acidic residues" evidence="6">
    <location>
        <begin position="717"/>
        <end position="731"/>
    </location>
</feature>
<dbReference type="GO" id="GO:0005634">
    <property type="term" value="C:nucleus"/>
    <property type="evidence" value="ECO:0007669"/>
    <property type="project" value="TreeGrafter"/>
</dbReference>
<dbReference type="PROSITE" id="PS00108">
    <property type="entry name" value="PROTEIN_KINASE_ST"/>
    <property type="match status" value="1"/>
</dbReference>
<evidence type="ECO:0000256" key="1">
    <source>
        <dbReference type="ARBA" id="ARBA00022527"/>
    </source>
</evidence>
<keyword evidence="1" id="KW-0723">Serine/threonine-protein kinase</keyword>
<sequence>MHLSEGGGGCGGGGGNVLLRQGMWRVIPETGLVALSDHTLASIVCTDPIEKWYILDPEPIARGQFAVVYRCRHRVTGQEFAAKFASRRRLGVDATPDIVHEITVNAILSSCARHVKLHDVFTTDTAFILIMEYAPGGDLQTLLDENVVPYERDVVSFLRQLLDGLVFIHDRRIVHLDIKPQNLVLMGEFPDCAVKLCDFEISRLLTPGYEVREILGTPDYVAPEILHYEPITTRTDMWSLGVLTYVLLTGFLPFGGDSDQETFMQISRGELDFPNELFEDVTPEAIDFMKKLLIRQPEKRMSARECLDHTWMKTTGTRPTPPSTLNLPSPITPLQPPHTPVVCRAESSPSVITTVPFTKTTPESKPSTQETIEDPKVVPVTPVVQEDSSSSSSSVVPLTGRPPLHPRSSQKSITSGDVTPVDTTPSTVVNSGPGVTPLSATVPFLNKECRMGSRQNLSRLRSLSKSREVLSERIQMSNLKKTLSRSRERLYDARLGLSTSTEDLMNCKSLSQSVEALTALSQLHQNGALYKSCNNIFTPMIYNVKKEENRPERMYQSLASIDKIPGNDLSKNMGYFESRFTSDDYNDIITRRNTDLNMVISDNASHATMRLIGGEVSKHGGLRSNTCRGGRGAEGSDRGSTRHSHKQPETQSTQKNNKTSRADRMKKDAQRKRKERKERELREKERQRKTSLDVKLHDKRNDGSHSPTTRRGSVCHVEQRLQDRKEREGRKISITGSRRLSSIESDPSPVRERTKLNSRSTNLNKNEDRAGSVTPTRRRKSKVESPKGSDVSQASSMESVTGSLENIQPRAAEPRRKARQSTTVRPALNLLTRKDNDKGNDVNDNVVKETPQEFSSTVVENYKDQDEAYISLEEGTKDMQSIAEKSDDGDSVESDKTYTGSITDGQATPTETCNPITITTTEFSDSSKEEINTKSEDACKAPEKKISTTLLEVPDLAAIHEDSSNDKYSRSISTTSDLGSTISEESEENVDQFGYDIDSKIAENKARTRSYSVQHRSSFVVVPRSRNRSYSVHQPPMDKARPWGDVCSGSIAKALKHFTIQDDSSSD</sequence>
<evidence type="ECO:0000256" key="3">
    <source>
        <dbReference type="ARBA" id="ARBA00022741"/>
    </source>
</evidence>
<feature type="compositionally biased region" description="Polar residues" evidence="6">
    <location>
        <begin position="734"/>
        <end position="745"/>
    </location>
</feature>
<evidence type="ECO:0000313" key="9">
    <source>
        <dbReference type="EMBL" id="LAC22844.1"/>
    </source>
</evidence>
<feature type="domain" description="Protein kinase" evidence="7">
    <location>
        <begin position="54"/>
        <end position="312"/>
    </location>
</feature>
<keyword evidence="5" id="KW-0067">ATP-binding</keyword>
<dbReference type="PROSITE" id="PS50011">
    <property type="entry name" value="PROTEIN_KINASE_DOM"/>
    <property type="match status" value="1"/>
</dbReference>
<feature type="compositionally biased region" description="Basic and acidic residues" evidence="6">
    <location>
        <begin position="884"/>
        <end position="896"/>
    </location>
</feature>
<feature type="compositionally biased region" description="Polar residues" evidence="6">
    <location>
        <begin position="897"/>
        <end position="907"/>
    </location>
</feature>
<dbReference type="SUPFAM" id="SSF56112">
    <property type="entry name" value="Protein kinase-like (PK-like)"/>
    <property type="match status" value="1"/>
</dbReference>
<dbReference type="SMART" id="SM00220">
    <property type="entry name" value="S_TKc"/>
    <property type="match status" value="1"/>
</dbReference>
<evidence type="ECO:0000259" key="7">
    <source>
        <dbReference type="PROSITE" id="PS50011"/>
    </source>
</evidence>
<feature type="region of interest" description="Disordered" evidence="6">
    <location>
        <begin position="354"/>
        <end position="440"/>
    </location>
</feature>